<dbReference type="OrthoDB" id="9810101at2"/>
<evidence type="ECO:0000313" key="1">
    <source>
        <dbReference type="EMBL" id="CEI81127.1"/>
    </source>
</evidence>
<dbReference type="PROSITE" id="PS01229">
    <property type="entry name" value="COF_2"/>
    <property type="match status" value="1"/>
</dbReference>
<evidence type="ECO:0000313" key="2">
    <source>
        <dbReference type="Proteomes" id="UP000040453"/>
    </source>
</evidence>
<dbReference type="Proteomes" id="UP000040453">
    <property type="component" value="Unassembled WGS sequence"/>
</dbReference>
<dbReference type="NCBIfam" id="TIGR00099">
    <property type="entry name" value="Cof-subfamily"/>
    <property type="match status" value="1"/>
</dbReference>
<dbReference type="SFLD" id="SFLDG01140">
    <property type="entry name" value="C2.B:_Phosphomannomutase_and_P"/>
    <property type="match status" value="1"/>
</dbReference>
<dbReference type="SFLD" id="SFLDS00003">
    <property type="entry name" value="Haloacid_Dehalogenase"/>
    <property type="match status" value="1"/>
</dbReference>
<dbReference type="GO" id="GO:0005829">
    <property type="term" value="C:cytosol"/>
    <property type="evidence" value="ECO:0007669"/>
    <property type="project" value="TreeGrafter"/>
</dbReference>
<dbReference type="InterPro" id="IPR006379">
    <property type="entry name" value="HAD-SF_hydro_IIB"/>
</dbReference>
<protein>
    <submittedName>
        <fullName evidence="1">Sugar phosphatase YidA</fullName>
    </submittedName>
</protein>
<dbReference type="EMBL" id="CDGG01000001">
    <property type="protein sequence ID" value="CEI81127.1"/>
    <property type="molecule type" value="Genomic_DNA"/>
</dbReference>
<dbReference type="GO" id="GO:0000287">
    <property type="term" value="F:magnesium ion binding"/>
    <property type="evidence" value="ECO:0007669"/>
    <property type="project" value="TreeGrafter"/>
</dbReference>
<dbReference type="PANTHER" id="PTHR10000">
    <property type="entry name" value="PHOSPHOSERINE PHOSPHATASE"/>
    <property type="match status" value="1"/>
</dbReference>
<dbReference type="InterPro" id="IPR023214">
    <property type="entry name" value="HAD_sf"/>
</dbReference>
<dbReference type="AlphaFoldDB" id="A0A0A1MN79"/>
<dbReference type="Gene3D" id="3.30.1240.10">
    <property type="match status" value="1"/>
</dbReference>
<dbReference type="PANTHER" id="PTHR10000:SF25">
    <property type="entry name" value="PHOSPHATASE YKRA-RELATED"/>
    <property type="match status" value="1"/>
</dbReference>
<dbReference type="Gene3D" id="3.40.50.1000">
    <property type="entry name" value="HAD superfamily/HAD-like"/>
    <property type="match status" value="1"/>
</dbReference>
<organism evidence="1 2">
    <name type="scientific">Oceanobacillus oncorhynchi</name>
    <dbReference type="NCBI Taxonomy" id="545501"/>
    <lineage>
        <taxon>Bacteria</taxon>
        <taxon>Bacillati</taxon>
        <taxon>Bacillota</taxon>
        <taxon>Bacilli</taxon>
        <taxon>Bacillales</taxon>
        <taxon>Bacillaceae</taxon>
        <taxon>Oceanobacillus</taxon>
    </lineage>
</organism>
<dbReference type="STRING" id="545501.BN997_00944"/>
<keyword evidence="2" id="KW-1185">Reference proteome</keyword>
<dbReference type="NCBIfam" id="TIGR01484">
    <property type="entry name" value="HAD-SF-IIB"/>
    <property type="match status" value="1"/>
</dbReference>
<dbReference type="RefSeq" id="WP_042530071.1">
    <property type="nucleotide sequence ID" value="NZ_CAXOIH010000003.1"/>
</dbReference>
<reference evidence="1 2" key="1">
    <citation type="submission" date="2014-11" db="EMBL/GenBank/DDBJ databases">
        <authorList>
            <person name="Urmite Genomes Urmite Genomes"/>
        </authorList>
    </citation>
    <scope>NUCLEOTIDE SEQUENCE [LARGE SCALE GENOMIC DNA]</scope>
    <source>
        <strain evidence="1 2">Oc5</strain>
    </source>
</reference>
<dbReference type="Pfam" id="PF08282">
    <property type="entry name" value="Hydrolase_3"/>
    <property type="match status" value="1"/>
</dbReference>
<dbReference type="GO" id="GO:0016791">
    <property type="term" value="F:phosphatase activity"/>
    <property type="evidence" value="ECO:0007669"/>
    <property type="project" value="UniProtKB-ARBA"/>
</dbReference>
<accession>A0A0A1MN79</accession>
<proteinExistence type="predicted"/>
<dbReference type="SFLD" id="SFLDG01144">
    <property type="entry name" value="C2.B.4:_PGP_Like"/>
    <property type="match status" value="1"/>
</dbReference>
<dbReference type="InterPro" id="IPR036412">
    <property type="entry name" value="HAD-like_sf"/>
</dbReference>
<gene>
    <name evidence="1" type="primary">yidA_1</name>
    <name evidence="1" type="ORF">BN997_00944</name>
</gene>
<sequence>MTYRALFLDIDGTILQPDHTYTPSTQEAIRQVKSAGLDVFLCTGRPFVDIQNLASNFEITSTVTYNGAYALHQGDVIFNAPMKQEDVEKMVSIAGQSESELVLYTTENNYFTSLTNPYVKDFNNVFQLHQNKIFRPDVADKIVSASAINVTEEQVKDFEITEDYHLSKVNVPHASESYDVLRTSVNKGIAIKHMLEHLNISPSEVIAFGDGMNDKEMLQFVGTGIAMGNADSRLVEYADFQTTSVTDSGIFNGLKKLGLVK</sequence>
<name>A0A0A1MN79_9BACI</name>
<dbReference type="CDD" id="cd07516">
    <property type="entry name" value="HAD_Pase"/>
    <property type="match status" value="1"/>
</dbReference>
<dbReference type="InterPro" id="IPR000150">
    <property type="entry name" value="Cof"/>
</dbReference>
<dbReference type="SUPFAM" id="SSF56784">
    <property type="entry name" value="HAD-like"/>
    <property type="match status" value="1"/>
</dbReference>